<dbReference type="Pfam" id="PF10026">
    <property type="entry name" value="DUF2268"/>
    <property type="match status" value="1"/>
</dbReference>
<name>A0ABU9VMU0_9BACI</name>
<dbReference type="GO" id="GO:0006508">
    <property type="term" value="P:proteolysis"/>
    <property type="evidence" value="ECO:0007669"/>
    <property type="project" value="UniProtKB-KW"/>
</dbReference>
<dbReference type="Proteomes" id="UP001418796">
    <property type="component" value="Unassembled WGS sequence"/>
</dbReference>
<evidence type="ECO:0000259" key="1">
    <source>
        <dbReference type="Pfam" id="PF10026"/>
    </source>
</evidence>
<evidence type="ECO:0000313" key="3">
    <source>
        <dbReference type="Proteomes" id="UP001418796"/>
    </source>
</evidence>
<dbReference type="EMBL" id="JBCITK010000001">
    <property type="protein sequence ID" value="MEN0644186.1"/>
    <property type="molecule type" value="Genomic_DNA"/>
</dbReference>
<comment type="caution">
    <text evidence="2">The sequence shown here is derived from an EMBL/GenBank/DDBJ whole genome shotgun (WGS) entry which is preliminary data.</text>
</comment>
<dbReference type="InterPro" id="IPR018728">
    <property type="entry name" value="DUF2268"/>
</dbReference>
<protein>
    <submittedName>
        <fullName evidence="2">DUF2268 domain-containing putative Zn-dependent protease</fullName>
    </submittedName>
</protein>
<evidence type="ECO:0000313" key="2">
    <source>
        <dbReference type="EMBL" id="MEN0644186.1"/>
    </source>
</evidence>
<keyword evidence="2" id="KW-0378">Hydrolase</keyword>
<proteinExistence type="predicted"/>
<dbReference type="GO" id="GO:0008233">
    <property type="term" value="F:peptidase activity"/>
    <property type="evidence" value="ECO:0007669"/>
    <property type="project" value="UniProtKB-KW"/>
</dbReference>
<keyword evidence="2" id="KW-0645">Protease</keyword>
<dbReference type="RefSeq" id="WP_343130942.1">
    <property type="nucleotide sequence ID" value="NZ_JBCITK010000001.1"/>
</dbReference>
<organism evidence="2 3">
    <name type="scientific">Alkalicoccobacillus gibsonii</name>
    <dbReference type="NCBI Taxonomy" id="79881"/>
    <lineage>
        <taxon>Bacteria</taxon>
        <taxon>Bacillati</taxon>
        <taxon>Bacillota</taxon>
        <taxon>Bacilli</taxon>
        <taxon>Bacillales</taxon>
        <taxon>Bacillaceae</taxon>
        <taxon>Alkalicoccobacillus</taxon>
    </lineage>
</organism>
<gene>
    <name evidence="2" type="ORF">MKY91_13625</name>
</gene>
<accession>A0ABU9VMU0</accession>
<feature type="domain" description="DUF2268" evidence="1">
    <location>
        <begin position="78"/>
        <end position="259"/>
    </location>
</feature>
<sequence length="281" mass="32865">MSVVRTDKWIKYFLQEVQIRSSQDNLYEAQKKWFVDPLTKRFNGEVTEQFHPFLLEQGLFLANEEDLADLETLAARPIWETVQSQFLHLKKLWGGPDLPIYLLPVNKGINDPSKKAGISFPFALFLFVGTHLNDQEIQSLVIHEYHHAVRLMHTNETEDSITLLESMYMEGLAERAVLEYVGNEQLAPWTSLYDDRFDKKWYKKWVAPNLERKGRSAHRKYLYGDARLKIPPLLGYYVGYQLAKASHDKRPNWKTTDWIAFVGSDCQDFLKEVLKSMSFVE</sequence>
<keyword evidence="3" id="KW-1185">Reference proteome</keyword>
<reference evidence="2 3" key="1">
    <citation type="submission" date="2024-03" db="EMBL/GenBank/DDBJ databases">
        <title>Bacilli Hybrid Assemblies.</title>
        <authorList>
            <person name="Kovac J."/>
        </authorList>
    </citation>
    <scope>NUCLEOTIDE SEQUENCE [LARGE SCALE GENOMIC DNA]</scope>
    <source>
        <strain evidence="2 3">FSL R7-0666</strain>
    </source>
</reference>